<dbReference type="Proteomes" id="UP000676386">
    <property type="component" value="Unassembled WGS sequence"/>
</dbReference>
<organism evidence="1 2">
    <name type="scientific">Chitinophaga hostae</name>
    <dbReference type="NCBI Taxonomy" id="2831022"/>
    <lineage>
        <taxon>Bacteria</taxon>
        <taxon>Pseudomonadati</taxon>
        <taxon>Bacteroidota</taxon>
        <taxon>Chitinophagia</taxon>
        <taxon>Chitinophagales</taxon>
        <taxon>Chitinophagaceae</taxon>
        <taxon>Chitinophaga</taxon>
    </lineage>
</organism>
<sequence length="1098" mass="124601">MSTSLIIPKDPVYPPSMDWQLLRREGIRHIENLASDIWTDYNLHDPGITILEILCYAITDLGYRSNMAPADLFATPNNDSFYTAAQILPCAPVTALDLRKILVDIPGIQNAWVEQLDHPEVRFYWQEGFILSYAKEKLQPFLTLVKANENLELPPVKGIDGSTLLIISGCSSDADKAAAKELFLKGLRDSVTISDELKRALLLYVLTSYFDEAIFFLESSLTSPQQNIHLVQDLLLLLDLLTPLRGLPAAEIAANIGSQLLDPINRHSELTNFFFYDPLFALYFTGSLKIAEIPDKDQPPAYNLFAPQGIYSVTIRLEEGYEGQEADLMAEAKRRLHRVRNLSEDIHPKIHIAETVGFGLNLSLELDPTIDKWEILANVYRAVEQYLSPDIRFYSLEEMMNRYAQFEIDSDVLTALQAAQLPATLITALNPVVGKRFTGDAAFNKAIAALWDDKGMDDYYSDVFIQSKKYYNADPVFKGPLLQHGFVEEAALLNAQPRQTVYRSDLYQVITAVQGVRQIDKLEIFLCNNDNRYTQDEKWCIAFDCKCLPVLSIDCSHFEIISNYQEMPVDMLRLKEYLEVHPAPVTKINRSQQDLPVPDGRVLTDLTDFTSVQEDFPRTYKIGNGGISKKLPDLRQAQAKQLKGYLFFYDQLLANYLTQLSAVKTSLSVKGNDTDIYQTLYNIPGIKELLLDYKGAQVVPATLNKVDPNPEWDAFTADENNAYVTALKRLTEGSDTDRQIFHNRLLDHMLARFGEQFTDYALQLYRIEMPLSDSNAWAADEGLEESIADKQRFLQQVPALGAKRGTGFVYQFEKDEFRYWKTDNVEGVRKRVCAILGMQDATRHTITCEPVFEVGVGEIDNLGNTNAETTYAFYVKAPQPGAARLLVSTEIFRSFEQAKKARLDFLNRAGDSSAYDIVEDNLVGFWLNIPPASRTAKNALMLEPGPGRDGAAKRLEYIRSLASGNCNDDSFHLLEHILLRPRDVTFTQILTPMICCPEDPALLDPYSFWITVVLPDWASRFQNSDRLNAFMQTLRREMPAHLSVRYAMLSRTDMLAFEAAYNEWIKRLCTKNQPELAEANDVLVTLMNNWSDNQIHYF</sequence>
<name>A0ABS5J4I7_9BACT</name>
<dbReference type="RefSeq" id="WP_211975130.1">
    <property type="nucleotide sequence ID" value="NZ_CBFHAM010000017.1"/>
</dbReference>
<gene>
    <name evidence="1" type="ORF">KE626_21920</name>
</gene>
<comment type="caution">
    <text evidence="1">The sequence shown here is derived from an EMBL/GenBank/DDBJ whole genome shotgun (WGS) entry which is preliminary data.</text>
</comment>
<evidence type="ECO:0000313" key="2">
    <source>
        <dbReference type="Proteomes" id="UP000676386"/>
    </source>
</evidence>
<reference evidence="1 2" key="1">
    <citation type="submission" date="2021-04" db="EMBL/GenBank/DDBJ databases">
        <title>Chitinophaga sp. nov., isolated from the rhizosphere soil.</title>
        <authorList>
            <person name="He S."/>
        </authorList>
    </citation>
    <scope>NUCLEOTIDE SEQUENCE [LARGE SCALE GENOMIC DNA]</scope>
    <source>
        <strain evidence="1 2">2R12</strain>
    </source>
</reference>
<protein>
    <submittedName>
        <fullName evidence="1">Uncharacterized protein</fullName>
    </submittedName>
</protein>
<evidence type="ECO:0000313" key="1">
    <source>
        <dbReference type="EMBL" id="MBS0029998.1"/>
    </source>
</evidence>
<proteinExistence type="predicted"/>
<keyword evidence="2" id="KW-1185">Reference proteome</keyword>
<accession>A0ABS5J4I7</accession>
<dbReference type="EMBL" id="JAGTXB010000011">
    <property type="protein sequence ID" value="MBS0029998.1"/>
    <property type="molecule type" value="Genomic_DNA"/>
</dbReference>